<dbReference type="AlphaFoldDB" id="A0A7G7W8S2"/>
<dbReference type="KEGG" id="hsk:H4317_02785"/>
<sequence>MKKLLLSTLLCTGLTLAAHAQQSAIGLRGGLNLARYAGPNSRGGSTLVGGLAGVTVTSTFNKAGTTALEFELLYSGKGTKAEEGNQQLTQRLHYLDMPVLLQFRPGHMELELGPQFGLLLAQNTEYSDGRGNRLKSVETGGFRSFQIGYVLGVGYRAPGGFGVGVRYNGAVSDISSGSGLRNSVFQLQLSCLLQSLQPEPEFSN</sequence>
<evidence type="ECO:0000313" key="3">
    <source>
        <dbReference type="EMBL" id="QNH62765.1"/>
    </source>
</evidence>
<feature type="chain" id="PRO_5029001935" evidence="1">
    <location>
        <begin position="21"/>
        <end position="204"/>
    </location>
</feature>
<dbReference type="Proteomes" id="UP000515489">
    <property type="component" value="Chromosome"/>
</dbReference>
<protein>
    <submittedName>
        <fullName evidence="3">PorT family protein</fullName>
    </submittedName>
</protein>
<feature type="signal peptide" evidence="1">
    <location>
        <begin position="1"/>
        <end position="20"/>
    </location>
</feature>
<feature type="domain" description="Outer membrane protein beta-barrel" evidence="2">
    <location>
        <begin position="20"/>
        <end position="174"/>
    </location>
</feature>
<organism evidence="3 4">
    <name type="scientific">Hymenobacter sediminicola</name>
    <dbReference type="NCBI Taxonomy" id="2761579"/>
    <lineage>
        <taxon>Bacteria</taxon>
        <taxon>Pseudomonadati</taxon>
        <taxon>Bacteroidota</taxon>
        <taxon>Cytophagia</taxon>
        <taxon>Cytophagales</taxon>
        <taxon>Hymenobacteraceae</taxon>
        <taxon>Hymenobacter</taxon>
    </lineage>
</organism>
<evidence type="ECO:0000256" key="1">
    <source>
        <dbReference type="SAM" id="SignalP"/>
    </source>
</evidence>
<name>A0A7G7W8S2_9BACT</name>
<reference evidence="3 4" key="1">
    <citation type="submission" date="2020-08" db="EMBL/GenBank/DDBJ databases">
        <title>Hymenobacter sp. S2-20-2 genome sequencing.</title>
        <authorList>
            <person name="Jin L."/>
        </authorList>
    </citation>
    <scope>NUCLEOTIDE SEQUENCE [LARGE SCALE GENOMIC DNA]</scope>
    <source>
        <strain evidence="3 4">S2-20-2</strain>
    </source>
</reference>
<evidence type="ECO:0000313" key="4">
    <source>
        <dbReference type="Proteomes" id="UP000515489"/>
    </source>
</evidence>
<dbReference type="InterPro" id="IPR025665">
    <property type="entry name" value="Beta-barrel_OMP_2"/>
</dbReference>
<proteinExistence type="predicted"/>
<evidence type="ECO:0000259" key="2">
    <source>
        <dbReference type="Pfam" id="PF13568"/>
    </source>
</evidence>
<dbReference type="Pfam" id="PF13568">
    <property type="entry name" value="OMP_b-brl_2"/>
    <property type="match status" value="1"/>
</dbReference>
<accession>A0A7G7W8S2</accession>
<dbReference type="RefSeq" id="WP_185888671.1">
    <property type="nucleotide sequence ID" value="NZ_CP060202.1"/>
</dbReference>
<keyword evidence="1" id="KW-0732">Signal</keyword>
<gene>
    <name evidence="3" type="ORF">H4317_02785</name>
</gene>
<keyword evidence="4" id="KW-1185">Reference proteome</keyword>
<dbReference type="EMBL" id="CP060202">
    <property type="protein sequence ID" value="QNH62765.1"/>
    <property type="molecule type" value="Genomic_DNA"/>
</dbReference>